<dbReference type="HOGENOM" id="CLU_1158349_0_0_1"/>
<dbReference type="Pfam" id="PF13843">
    <property type="entry name" value="DDE_Tnp_1_7"/>
    <property type="match status" value="1"/>
</dbReference>
<dbReference type="PANTHER" id="PTHR46599">
    <property type="entry name" value="PIGGYBAC TRANSPOSABLE ELEMENT-DERIVED PROTEIN 4"/>
    <property type="match status" value="1"/>
</dbReference>
<name>H3H1J5_PHYRM</name>
<feature type="domain" description="PiggyBac transposable element-derived protein" evidence="2">
    <location>
        <begin position="95"/>
        <end position="234"/>
    </location>
</feature>
<feature type="compositionally biased region" description="Polar residues" evidence="1">
    <location>
        <begin position="1"/>
        <end position="11"/>
    </location>
</feature>
<accession>H3H1J5</accession>
<dbReference type="EnsemblProtists" id="Phyra84118">
    <property type="protein sequence ID" value="Phyra84118"/>
    <property type="gene ID" value="Phyra84118"/>
</dbReference>
<dbReference type="InterPro" id="IPR029526">
    <property type="entry name" value="PGBD"/>
</dbReference>
<proteinExistence type="predicted"/>
<evidence type="ECO:0000313" key="3">
    <source>
        <dbReference type="EnsemblProtists" id="Phyra84118"/>
    </source>
</evidence>
<evidence type="ECO:0000313" key="4">
    <source>
        <dbReference type="Proteomes" id="UP000005238"/>
    </source>
</evidence>
<keyword evidence="4" id="KW-1185">Reference proteome</keyword>
<dbReference type="InParanoid" id="H3H1J5"/>
<dbReference type="AlphaFoldDB" id="H3H1J5"/>
<dbReference type="Proteomes" id="UP000005238">
    <property type="component" value="Unassembled WGS sequence"/>
</dbReference>
<reference evidence="4" key="1">
    <citation type="journal article" date="2006" name="Science">
        <title>Phytophthora genome sequences uncover evolutionary origins and mechanisms of pathogenesis.</title>
        <authorList>
            <person name="Tyler B.M."/>
            <person name="Tripathy S."/>
            <person name="Zhang X."/>
            <person name="Dehal P."/>
            <person name="Jiang R.H."/>
            <person name="Aerts A."/>
            <person name="Arredondo F.D."/>
            <person name="Baxter L."/>
            <person name="Bensasson D."/>
            <person name="Beynon J.L."/>
            <person name="Chapman J."/>
            <person name="Damasceno C.M."/>
            <person name="Dorrance A.E."/>
            <person name="Dou D."/>
            <person name="Dickerman A.W."/>
            <person name="Dubchak I.L."/>
            <person name="Garbelotto M."/>
            <person name="Gijzen M."/>
            <person name="Gordon S.G."/>
            <person name="Govers F."/>
            <person name="Grunwald N.J."/>
            <person name="Huang W."/>
            <person name="Ivors K.L."/>
            <person name="Jones R.W."/>
            <person name="Kamoun S."/>
            <person name="Krampis K."/>
            <person name="Lamour K.H."/>
            <person name="Lee M.K."/>
            <person name="McDonald W.H."/>
            <person name="Medina M."/>
            <person name="Meijer H.J."/>
            <person name="Nordberg E.K."/>
            <person name="Maclean D.J."/>
            <person name="Ospina-Giraldo M.D."/>
            <person name="Morris P.F."/>
            <person name="Phuntumart V."/>
            <person name="Putnam N.H."/>
            <person name="Rash S."/>
            <person name="Rose J.K."/>
            <person name="Sakihama Y."/>
            <person name="Salamov A.A."/>
            <person name="Savidor A."/>
            <person name="Scheuring C.F."/>
            <person name="Smith B.M."/>
            <person name="Sobral B.W."/>
            <person name="Terry A."/>
            <person name="Torto-Alalibo T.A."/>
            <person name="Win J."/>
            <person name="Xu Z."/>
            <person name="Zhang H."/>
            <person name="Grigoriev I.V."/>
            <person name="Rokhsar D.S."/>
            <person name="Boore J.L."/>
        </authorList>
    </citation>
    <scope>NUCLEOTIDE SEQUENCE [LARGE SCALE GENOMIC DNA]</scope>
    <source>
        <strain evidence="4">Pr102</strain>
    </source>
</reference>
<dbReference type="OMA" id="NEITEFW"/>
<dbReference type="EMBL" id="DS566101">
    <property type="status" value="NOT_ANNOTATED_CDS"/>
    <property type="molecule type" value="Genomic_DNA"/>
</dbReference>
<protein>
    <recommendedName>
        <fullName evidence="2">PiggyBac transposable element-derived protein domain-containing protein</fullName>
    </recommendedName>
</protein>
<organism evidence="3 4">
    <name type="scientific">Phytophthora ramorum</name>
    <name type="common">Sudden oak death agent</name>
    <dbReference type="NCBI Taxonomy" id="164328"/>
    <lineage>
        <taxon>Eukaryota</taxon>
        <taxon>Sar</taxon>
        <taxon>Stramenopiles</taxon>
        <taxon>Oomycota</taxon>
        <taxon>Peronosporomycetes</taxon>
        <taxon>Peronosporales</taxon>
        <taxon>Peronosporaceae</taxon>
        <taxon>Phytophthora</taxon>
    </lineage>
</organism>
<feature type="region of interest" description="Disordered" evidence="1">
    <location>
        <begin position="1"/>
        <end position="61"/>
    </location>
</feature>
<dbReference type="eggNOG" id="ENOG502RGAU">
    <property type="taxonomic scope" value="Eukaryota"/>
</dbReference>
<evidence type="ECO:0000259" key="2">
    <source>
        <dbReference type="Pfam" id="PF13843"/>
    </source>
</evidence>
<reference evidence="3" key="2">
    <citation type="submission" date="2015-06" db="UniProtKB">
        <authorList>
            <consortium name="EnsemblProtists"/>
        </authorList>
    </citation>
    <scope>IDENTIFICATION</scope>
    <source>
        <strain evidence="3">Pr102</strain>
    </source>
</reference>
<sequence>MDISQLLNNDSDGADWEFEASEAEEADESAEDAADDEEGAAAESDGEEAPPVSTSPSAQRRTGNAYVDHLIQASGLHIVREREVRTAYKDRGELGLFSLFFTREFRTSLQTWTNEMLKTKGRLEATEFGSDAYIGLEIAMSFNPVTEIKELWSQKVFMGQSDFSLTMARNRFESFRARFQVYAPESVPVERRELDPMWHSRRLMAQIQEKFATIAVPVGAVSLDENTVRTKARSSKGVNK</sequence>
<evidence type="ECO:0000256" key="1">
    <source>
        <dbReference type="SAM" id="MobiDB-lite"/>
    </source>
</evidence>
<feature type="compositionally biased region" description="Acidic residues" evidence="1">
    <location>
        <begin position="12"/>
        <end position="48"/>
    </location>
</feature>
<feature type="compositionally biased region" description="Polar residues" evidence="1">
    <location>
        <begin position="52"/>
        <end position="61"/>
    </location>
</feature>
<dbReference type="PANTHER" id="PTHR46599:SF3">
    <property type="entry name" value="PIGGYBAC TRANSPOSABLE ELEMENT-DERIVED PROTEIN 4"/>
    <property type="match status" value="1"/>
</dbReference>